<reference evidence="2" key="1">
    <citation type="submission" date="2019-11" db="EMBL/GenBank/DDBJ databases">
        <title>Isolation and characterization of two novel species in the genus Thiomicrorhabdus.</title>
        <authorList>
            <person name="Mochizuki J."/>
            <person name="Kojima H."/>
            <person name="Fukui M."/>
        </authorList>
    </citation>
    <scope>NUCLEOTIDE SEQUENCE [LARGE SCALE GENOMIC DNA]</scope>
    <source>
        <strain evidence="2">aks77</strain>
    </source>
</reference>
<accession>A0A6F8PWC7</accession>
<dbReference type="KEGG" id="tse:THMIRHAS_16810"/>
<proteinExistence type="predicted"/>
<name>A0A6F8PWC7_9GAMM</name>
<evidence type="ECO:0000313" key="2">
    <source>
        <dbReference type="Proteomes" id="UP000501726"/>
    </source>
</evidence>
<dbReference type="AlphaFoldDB" id="A0A6F8PWC7"/>
<keyword evidence="2" id="KW-1185">Reference proteome</keyword>
<evidence type="ECO:0008006" key="3">
    <source>
        <dbReference type="Google" id="ProtNLM"/>
    </source>
</evidence>
<dbReference type="Proteomes" id="UP000501726">
    <property type="component" value="Chromosome"/>
</dbReference>
<protein>
    <recommendedName>
        <fullName evidence="3">Lipoprotein</fullName>
    </recommendedName>
</protein>
<dbReference type="InterPro" id="IPR022262">
    <property type="entry name" value="Lipoprot_put"/>
</dbReference>
<evidence type="ECO:0000313" key="1">
    <source>
        <dbReference type="EMBL" id="BBP46308.1"/>
    </source>
</evidence>
<dbReference type="NCBIfam" id="TIGR03751">
    <property type="entry name" value="conj_TIGR03751"/>
    <property type="match status" value="1"/>
</dbReference>
<dbReference type="EMBL" id="AP021889">
    <property type="protein sequence ID" value="BBP46308.1"/>
    <property type="molecule type" value="Genomic_DNA"/>
</dbReference>
<gene>
    <name evidence="1" type="ORF">THMIRHAS_16810</name>
</gene>
<sequence>MRQGVPESKSLQSEESMKKELQAYNYNPYTRDVMSETDMLFPMLPNPSLVMYVYPHISHSGVPVPGYATSFKLYETDHYALPGER</sequence>
<organism evidence="1 2">
    <name type="scientific">Thiosulfatimonas sediminis</name>
    <dbReference type="NCBI Taxonomy" id="2675054"/>
    <lineage>
        <taxon>Bacteria</taxon>
        <taxon>Pseudomonadati</taxon>
        <taxon>Pseudomonadota</taxon>
        <taxon>Gammaproteobacteria</taxon>
        <taxon>Thiotrichales</taxon>
        <taxon>Piscirickettsiaceae</taxon>
        <taxon>Thiosulfatimonas</taxon>
    </lineage>
</organism>